<gene>
    <name evidence="1" type="ORF">ES288_A11G114000v1</name>
</gene>
<evidence type="ECO:0000313" key="2">
    <source>
        <dbReference type="Proteomes" id="UP000323506"/>
    </source>
</evidence>
<accession>A0A5D2EK20</accession>
<dbReference type="AlphaFoldDB" id="A0A5D2EK20"/>
<dbReference type="Proteomes" id="UP000323506">
    <property type="component" value="Chromosome A11"/>
</dbReference>
<organism evidence="1 2">
    <name type="scientific">Gossypium darwinii</name>
    <name type="common">Darwin's cotton</name>
    <name type="synonym">Gossypium barbadense var. darwinii</name>
    <dbReference type="NCBI Taxonomy" id="34276"/>
    <lineage>
        <taxon>Eukaryota</taxon>
        <taxon>Viridiplantae</taxon>
        <taxon>Streptophyta</taxon>
        <taxon>Embryophyta</taxon>
        <taxon>Tracheophyta</taxon>
        <taxon>Spermatophyta</taxon>
        <taxon>Magnoliopsida</taxon>
        <taxon>eudicotyledons</taxon>
        <taxon>Gunneridae</taxon>
        <taxon>Pentapetalae</taxon>
        <taxon>rosids</taxon>
        <taxon>malvids</taxon>
        <taxon>Malvales</taxon>
        <taxon>Malvaceae</taxon>
        <taxon>Malvoideae</taxon>
        <taxon>Gossypium</taxon>
    </lineage>
</organism>
<dbReference type="EMBL" id="CM017698">
    <property type="protein sequence ID" value="TYG93481.1"/>
    <property type="molecule type" value="Genomic_DNA"/>
</dbReference>
<name>A0A5D2EK20_GOSDA</name>
<keyword evidence="2" id="KW-1185">Reference proteome</keyword>
<evidence type="ECO:0000313" key="1">
    <source>
        <dbReference type="EMBL" id="TYG93481.1"/>
    </source>
</evidence>
<protein>
    <submittedName>
        <fullName evidence="1">Uncharacterized protein</fullName>
    </submittedName>
</protein>
<proteinExistence type="predicted"/>
<reference evidence="1 2" key="1">
    <citation type="submission" date="2019-06" db="EMBL/GenBank/DDBJ databases">
        <title>WGS assembly of Gossypium darwinii.</title>
        <authorList>
            <person name="Chen Z.J."/>
            <person name="Sreedasyam A."/>
            <person name="Ando A."/>
            <person name="Song Q."/>
            <person name="De L."/>
            <person name="Hulse-Kemp A."/>
            <person name="Ding M."/>
            <person name="Ye W."/>
            <person name="Kirkbride R."/>
            <person name="Jenkins J."/>
            <person name="Plott C."/>
            <person name="Lovell J."/>
            <person name="Lin Y.-M."/>
            <person name="Vaughn R."/>
            <person name="Liu B."/>
            <person name="Li W."/>
            <person name="Simpson S."/>
            <person name="Scheffler B."/>
            <person name="Saski C."/>
            <person name="Grover C."/>
            <person name="Hu G."/>
            <person name="Conover J."/>
            <person name="Carlson J."/>
            <person name="Shu S."/>
            <person name="Boston L."/>
            <person name="Williams M."/>
            <person name="Peterson D."/>
            <person name="Mcgee K."/>
            <person name="Jones D."/>
            <person name="Wendel J."/>
            <person name="Stelly D."/>
            <person name="Grimwood J."/>
            <person name="Schmutz J."/>
        </authorList>
    </citation>
    <scope>NUCLEOTIDE SEQUENCE [LARGE SCALE GENOMIC DNA]</scope>
    <source>
        <strain evidence="1">1808015.09</strain>
    </source>
</reference>
<sequence>MFGNVFLMAGRLTIVAVKNHPTKEKLYTVLCASTSTGIKRASYSPSSKLKSAKPLSIPNPHLIEKTNYLTEAKISAKETQIQKKTKGLNKKIKIERARQQTKVCQKTDNSCDTLHINFSI</sequence>